<dbReference type="GO" id="GO:0046403">
    <property type="term" value="F:polynucleotide 3'-phosphatase activity"/>
    <property type="evidence" value="ECO:0007669"/>
    <property type="project" value="TreeGrafter"/>
</dbReference>
<feature type="domain" description="PARP-type" evidence="6">
    <location>
        <begin position="47"/>
        <end position="128"/>
    </location>
</feature>
<evidence type="ECO:0000313" key="7">
    <source>
        <dbReference type="EMBL" id="CAJ1978488.1"/>
    </source>
</evidence>
<dbReference type="Proteomes" id="UP001189624">
    <property type="component" value="Chromosome 11"/>
</dbReference>
<dbReference type="GO" id="GO:0046404">
    <property type="term" value="F:ATP-dependent polydeoxyribonucleotide 5'-hydroxyl-kinase activity"/>
    <property type="evidence" value="ECO:0007669"/>
    <property type="project" value="TreeGrafter"/>
</dbReference>
<keyword evidence="8" id="KW-1185">Reference proteome</keyword>
<evidence type="ECO:0000256" key="2">
    <source>
        <dbReference type="ARBA" id="ARBA00022723"/>
    </source>
</evidence>
<name>A0AA86W4J9_9FABA</name>
<dbReference type="Gene3D" id="3.30.1740.10">
    <property type="entry name" value="Zinc finger, PARP-type"/>
    <property type="match status" value="1"/>
</dbReference>
<dbReference type="Gramene" id="rna-AYBTSS11_LOCUS30683">
    <property type="protein sequence ID" value="CAJ1978488.1"/>
    <property type="gene ID" value="gene-AYBTSS11_LOCUS30683"/>
</dbReference>
<sequence length="218" mass="24516">MRRFPNLVVVYVRRPSLPPLLLSVSAAASPLRNRNRPLLKMAPSEWMMVEYAKSNRSSCKVCSEAIKAKTLRLALVSKGVQYDFAKWHHLRCFPLSSHSSPSLQAIKGFSSLEISDQEALKKLFAGNDKSEEKVCKATEDIQNELQETEEPDAKRIKLRHEWNMSRPRTMVARFRLKAHAVMAYGGYGFAGGQWLGLKGRLGRGVIELAMALGRFVIG</sequence>
<keyword evidence="2" id="KW-0479">Metal-binding</keyword>
<dbReference type="GO" id="GO:0006281">
    <property type="term" value="P:DNA repair"/>
    <property type="evidence" value="ECO:0007669"/>
    <property type="project" value="TreeGrafter"/>
</dbReference>
<proteinExistence type="predicted"/>
<dbReference type="AlphaFoldDB" id="A0AA86W4J9"/>
<dbReference type="EMBL" id="OY731408">
    <property type="protein sequence ID" value="CAJ1978488.1"/>
    <property type="molecule type" value="Genomic_DNA"/>
</dbReference>
<dbReference type="Pfam" id="PF00645">
    <property type="entry name" value="zf-PARP"/>
    <property type="match status" value="1"/>
</dbReference>
<evidence type="ECO:0000256" key="1">
    <source>
        <dbReference type="ARBA" id="ARBA00004123"/>
    </source>
</evidence>
<dbReference type="GO" id="GO:0008270">
    <property type="term" value="F:zinc ion binding"/>
    <property type="evidence" value="ECO:0007669"/>
    <property type="project" value="UniProtKB-KW"/>
</dbReference>
<accession>A0AA86W4J9</accession>
<dbReference type="InterPro" id="IPR001510">
    <property type="entry name" value="Znf_PARP"/>
</dbReference>
<evidence type="ECO:0000256" key="3">
    <source>
        <dbReference type="ARBA" id="ARBA00022771"/>
    </source>
</evidence>
<protein>
    <recommendedName>
        <fullName evidence="6">PARP-type domain-containing protein</fullName>
    </recommendedName>
</protein>
<organism evidence="7 8">
    <name type="scientific">Sphenostylis stenocarpa</name>
    <dbReference type="NCBI Taxonomy" id="92480"/>
    <lineage>
        <taxon>Eukaryota</taxon>
        <taxon>Viridiplantae</taxon>
        <taxon>Streptophyta</taxon>
        <taxon>Embryophyta</taxon>
        <taxon>Tracheophyta</taxon>
        <taxon>Spermatophyta</taxon>
        <taxon>Magnoliopsida</taxon>
        <taxon>eudicotyledons</taxon>
        <taxon>Gunneridae</taxon>
        <taxon>Pentapetalae</taxon>
        <taxon>rosids</taxon>
        <taxon>fabids</taxon>
        <taxon>Fabales</taxon>
        <taxon>Fabaceae</taxon>
        <taxon>Papilionoideae</taxon>
        <taxon>50 kb inversion clade</taxon>
        <taxon>NPAAA clade</taxon>
        <taxon>indigoferoid/millettioid clade</taxon>
        <taxon>Phaseoleae</taxon>
        <taxon>Sphenostylis</taxon>
    </lineage>
</organism>
<gene>
    <name evidence="7" type="ORF">AYBTSS11_LOCUS30683</name>
</gene>
<evidence type="ECO:0000259" key="6">
    <source>
        <dbReference type="PROSITE" id="PS50064"/>
    </source>
</evidence>
<dbReference type="SMART" id="SM01336">
    <property type="entry name" value="zf-PARP"/>
    <property type="match status" value="1"/>
</dbReference>
<dbReference type="PROSITE" id="PS50064">
    <property type="entry name" value="ZF_PARP_2"/>
    <property type="match status" value="1"/>
</dbReference>
<keyword evidence="3" id="KW-0863">Zinc-finger</keyword>
<dbReference type="SUPFAM" id="SSF57716">
    <property type="entry name" value="Glucocorticoid receptor-like (DNA-binding domain)"/>
    <property type="match status" value="1"/>
</dbReference>
<dbReference type="InterPro" id="IPR036957">
    <property type="entry name" value="Znf_PARP_sf"/>
</dbReference>
<reference evidence="7" key="1">
    <citation type="submission" date="2023-10" db="EMBL/GenBank/DDBJ databases">
        <authorList>
            <person name="Domelevo Entfellner J.-B."/>
        </authorList>
    </citation>
    <scope>NUCLEOTIDE SEQUENCE</scope>
</reference>
<evidence type="ECO:0000313" key="8">
    <source>
        <dbReference type="Proteomes" id="UP001189624"/>
    </source>
</evidence>
<dbReference type="PANTHER" id="PTHR12083:SF9">
    <property type="entry name" value="BIFUNCTIONAL POLYNUCLEOTIDE PHOSPHATASE_KINASE"/>
    <property type="match status" value="1"/>
</dbReference>
<dbReference type="GO" id="GO:0003690">
    <property type="term" value="F:double-stranded DNA binding"/>
    <property type="evidence" value="ECO:0007669"/>
    <property type="project" value="TreeGrafter"/>
</dbReference>
<dbReference type="GO" id="GO:0005634">
    <property type="term" value="C:nucleus"/>
    <property type="evidence" value="ECO:0007669"/>
    <property type="project" value="UniProtKB-SubCell"/>
</dbReference>
<keyword evidence="4" id="KW-0862">Zinc</keyword>
<evidence type="ECO:0000256" key="4">
    <source>
        <dbReference type="ARBA" id="ARBA00022833"/>
    </source>
</evidence>
<keyword evidence="5" id="KW-0539">Nucleus</keyword>
<dbReference type="PANTHER" id="PTHR12083">
    <property type="entry name" value="BIFUNCTIONAL POLYNUCLEOTIDE PHOSPHATASE/KINASE"/>
    <property type="match status" value="1"/>
</dbReference>
<comment type="subcellular location">
    <subcellularLocation>
        <location evidence="1">Nucleus</location>
    </subcellularLocation>
</comment>
<evidence type="ECO:0000256" key="5">
    <source>
        <dbReference type="ARBA" id="ARBA00023242"/>
    </source>
</evidence>